<dbReference type="SUPFAM" id="SSF55729">
    <property type="entry name" value="Acyl-CoA N-acyltransferases (Nat)"/>
    <property type="match status" value="1"/>
</dbReference>
<gene>
    <name evidence="2" type="ORF">G4Y79_00320</name>
</gene>
<keyword evidence="2" id="KW-0808">Transferase</keyword>
<evidence type="ECO:0000313" key="3">
    <source>
        <dbReference type="Proteomes" id="UP000594468"/>
    </source>
</evidence>
<proteinExistence type="predicted"/>
<dbReference type="InterPro" id="IPR016181">
    <property type="entry name" value="Acyl_CoA_acyltransferase"/>
</dbReference>
<dbReference type="PROSITE" id="PS51186">
    <property type="entry name" value="GNAT"/>
    <property type="match status" value="1"/>
</dbReference>
<sequence>MAKKQQLTLKLAERGDWQALYGILAIAGEHMHRTLGLAHWYPFRTYDRFLEMTDTGRLYAVYSDDLLVATFNLSTMPRSYYRMEMWTDEAHKAFYLGGVGVLPSQQGQGVGKWLMGEVDRLCHEEEVEAVRFDAVANHSRLLAFYDRLGYERRAFIPIDELRQLVAFERVFV</sequence>
<feature type="domain" description="N-acetyltransferase" evidence="1">
    <location>
        <begin position="7"/>
        <end position="166"/>
    </location>
</feature>
<protein>
    <submittedName>
        <fullName evidence="2">GNAT family N-acetyltransferase</fullName>
    </submittedName>
</protein>
<organism evidence="2 3">
    <name type="scientific">Phototrophicus methaneseepsis</name>
    <dbReference type="NCBI Taxonomy" id="2710758"/>
    <lineage>
        <taxon>Bacteria</taxon>
        <taxon>Bacillati</taxon>
        <taxon>Chloroflexota</taxon>
        <taxon>Candidatus Thermofontia</taxon>
        <taxon>Phototrophicales</taxon>
        <taxon>Phototrophicaceae</taxon>
        <taxon>Phototrophicus</taxon>
    </lineage>
</organism>
<dbReference type="Gene3D" id="3.40.630.30">
    <property type="match status" value="1"/>
</dbReference>
<dbReference type="Pfam" id="PF00583">
    <property type="entry name" value="Acetyltransf_1"/>
    <property type="match status" value="1"/>
</dbReference>
<evidence type="ECO:0000313" key="2">
    <source>
        <dbReference type="EMBL" id="QPC82854.1"/>
    </source>
</evidence>
<dbReference type="GO" id="GO:0016747">
    <property type="term" value="F:acyltransferase activity, transferring groups other than amino-acyl groups"/>
    <property type="evidence" value="ECO:0007669"/>
    <property type="project" value="InterPro"/>
</dbReference>
<reference evidence="2 3" key="1">
    <citation type="submission" date="2020-02" db="EMBL/GenBank/DDBJ databases">
        <authorList>
            <person name="Zheng R.K."/>
            <person name="Sun C.M."/>
        </authorList>
    </citation>
    <scope>NUCLEOTIDE SEQUENCE [LARGE SCALE GENOMIC DNA]</scope>
    <source>
        <strain evidence="3">rifampicinis</strain>
    </source>
</reference>
<dbReference type="AlphaFoldDB" id="A0A7S8E9H3"/>
<dbReference type="EMBL" id="CP062983">
    <property type="protein sequence ID" value="QPC82854.1"/>
    <property type="molecule type" value="Genomic_DNA"/>
</dbReference>
<keyword evidence="3" id="KW-1185">Reference proteome</keyword>
<dbReference type="KEGG" id="pmet:G4Y79_00320"/>
<evidence type="ECO:0000259" key="1">
    <source>
        <dbReference type="PROSITE" id="PS51186"/>
    </source>
</evidence>
<accession>A0A7S8E9H3</accession>
<dbReference type="RefSeq" id="WP_195170923.1">
    <property type="nucleotide sequence ID" value="NZ_CP062983.1"/>
</dbReference>
<name>A0A7S8E9H3_9CHLR</name>
<dbReference type="Proteomes" id="UP000594468">
    <property type="component" value="Chromosome"/>
</dbReference>
<dbReference type="CDD" id="cd04301">
    <property type="entry name" value="NAT_SF"/>
    <property type="match status" value="1"/>
</dbReference>
<dbReference type="InterPro" id="IPR000182">
    <property type="entry name" value="GNAT_dom"/>
</dbReference>